<keyword evidence="4" id="KW-0238">DNA-binding</keyword>
<accession>A0A4R6S5C6</accession>
<keyword evidence="9" id="KW-1185">Reference proteome</keyword>
<evidence type="ECO:0000256" key="2">
    <source>
        <dbReference type="ARBA" id="ARBA00023015"/>
    </source>
</evidence>
<dbReference type="GO" id="GO:0003677">
    <property type="term" value="F:DNA binding"/>
    <property type="evidence" value="ECO:0007669"/>
    <property type="project" value="UniProtKB-KW"/>
</dbReference>
<dbReference type="InterPro" id="IPR014284">
    <property type="entry name" value="RNA_pol_sigma-70_dom"/>
</dbReference>
<dbReference type="SUPFAM" id="SSF88946">
    <property type="entry name" value="Sigma2 domain of RNA polymerase sigma factors"/>
    <property type="match status" value="1"/>
</dbReference>
<evidence type="ECO:0000259" key="7">
    <source>
        <dbReference type="Pfam" id="PF04545"/>
    </source>
</evidence>
<dbReference type="PANTHER" id="PTHR43133">
    <property type="entry name" value="RNA POLYMERASE ECF-TYPE SIGMA FACTO"/>
    <property type="match status" value="1"/>
</dbReference>
<comment type="similarity">
    <text evidence="1">Belongs to the sigma-70 factor family. ECF subfamily.</text>
</comment>
<dbReference type="InterPro" id="IPR013325">
    <property type="entry name" value="RNA_pol_sigma_r2"/>
</dbReference>
<reference evidence="8 9" key="1">
    <citation type="submission" date="2019-03" db="EMBL/GenBank/DDBJ databases">
        <title>Genomic Encyclopedia of Type Strains, Phase IV (KMG-IV): sequencing the most valuable type-strain genomes for metagenomic binning, comparative biology and taxonomic classification.</title>
        <authorList>
            <person name="Goeker M."/>
        </authorList>
    </citation>
    <scope>NUCLEOTIDE SEQUENCE [LARGE SCALE GENOMIC DNA]</scope>
    <source>
        <strain evidence="8 9">DSM 45361</strain>
    </source>
</reference>
<dbReference type="InterPro" id="IPR036388">
    <property type="entry name" value="WH-like_DNA-bd_sf"/>
</dbReference>
<dbReference type="InterPro" id="IPR039425">
    <property type="entry name" value="RNA_pol_sigma-70-like"/>
</dbReference>
<evidence type="ECO:0000313" key="8">
    <source>
        <dbReference type="EMBL" id="TDP93946.1"/>
    </source>
</evidence>
<dbReference type="InterPro" id="IPR013324">
    <property type="entry name" value="RNA_pol_sigma_r3/r4-like"/>
</dbReference>
<keyword evidence="2" id="KW-0805">Transcription regulation</keyword>
<keyword evidence="5" id="KW-0804">Transcription</keyword>
<name>A0A4R6S5C6_LABRH</name>
<keyword evidence="3" id="KW-0731">Sigma factor</keyword>
<feature type="domain" description="RNA polymerase sigma-70 region 4" evidence="7">
    <location>
        <begin position="145"/>
        <end position="194"/>
    </location>
</feature>
<feature type="domain" description="RNA polymerase sigma-70 region 2" evidence="6">
    <location>
        <begin position="38"/>
        <end position="110"/>
    </location>
</feature>
<dbReference type="Gene3D" id="1.10.1740.10">
    <property type="match status" value="1"/>
</dbReference>
<dbReference type="InterPro" id="IPR007630">
    <property type="entry name" value="RNA_pol_sigma70_r4"/>
</dbReference>
<dbReference type="NCBIfam" id="TIGR02937">
    <property type="entry name" value="sigma70-ECF"/>
    <property type="match status" value="1"/>
</dbReference>
<dbReference type="NCBIfam" id="NF007230">
    <property type="entry name" value="PRK09648.1"/>
    <property type="match status" value="1"/>
</dbReference>
<evidence type="ECO:0000259" key="6">
    <source>
        <dbReference type="Pfam" id="PF04542"/>
    </source>
</evidence>
<evidence type="ECO:0000313" key="9">
    <source>
        <dbReference type="Proteomes" id="UP000295444"/>
    </source>
</evidence>
<protein>
    <submittedName>
        <fullName evidence="8">RNA polymerase ECF family sigma subunit</fullName>
    </submittedName>
</protein>
<dbReference type="Proteomes" id="UP000295444">
    <property type="component" value="Unassembled WGS sequence"/>
</dbReference>
<dbReference type="GO" id="GO:0016987">
    <property type="term" value="F:sigma factor activity"/>
    <property type="evidence" value="ECO:0007669"/>
    <property type="project" value="UniProtKB-KW"/>
</dbReference>
<evidence type="ECO:0000256" key="3">
    <source>
        <dbReference type="ARBA" id="ARBA00023082"/>
    </source>
</evidence>
<dbReference type="Gene3D" id="1.10.10.10">
    <property type="entry name" value="Winged helix-like DNA-binding domain superfamily/Winged helix DNA-binding domain"/>
    <property type="match status" value="1"/>
</dbReference>
<dbReference type="Pfam" id="PF04545">
    <property type="entry name" value="Sigma70_r4"/>
    <property type="match status" value="1"/>
</dbReference>
<proteinExistence type="inferred from homology"/>
<dbReference type="EMBL" id="SNXZ01000006">
    <property type="protein sequence ID" value="TDP93946.1"/>
    <property type="molecule type" value="Genomic_DNA"/>
</dbReference>
<evidence type="ECO:0000256" key="5">
    <source>
        <dbReference type="ARBA" id="ARBA00023163"/>
    </source>
</evidence>
<evidence type="ECO:0000256" key="1">
    <source>
        <dbReference type="ARBA" id="ARBA00010641"/>
    </source>
</evidence>
<comment type="caution">
    <text evidence="8">The sequence shown here is derived from an EMBL/GenBank/DDBJ whole genome shotgun (WGS) entry which is preliminary data.</text>
</comment>
<evidence type="ECO:0000256" key="4">
    <source>
        <dbReference type="ARBA" id="ARBA00023125"/>
    </source>
</evidence>
<dbReference type="AlphaFoldDB" id="A0A4R6S5C6"/>
<sequence length="202" mass="22089">MTSGPVVQNSIAPDLKGPDFHKVVVDAQAGDREAIATLFVRLQPAVQRYCRARIGRSGSSYSSADDVTQEICLGVLGALKKFADDPSSFLPFVYGIASHKVADHYRKAGRDRTDPVADMPDLVDRNVGPEQYALRGDLRAKLLQLMDRLAPRQQEILRMRLIVGLSAQETATAIGLTATAVRVTQHRALNKLRELAAGLDLR</sequence>
<organism evidence="8 9">
    <name type="scientific">Labedaea rhizosphaerae</name>
    <dbReference type="NCBI Taxonomy" id="598644"/>
    <lineage>
        <taxon>Bacteria</taxon>
        <taxon>Bacillati</taxon>
        <taxon>Actinomycetota</taxon>
        <taxon>Actinomycetes</taxon>
        <taxon>Pseudonocardiales</taxon>
        <taxon>Pseudonocardiaceae</taxon>
        <taxon>Labedaea</taxon>
    </lineage>
</organism>
<dbReference type="InterPro" id="IPR007627">
    <property type="entry name" value="RNA_pol_sigma70_r2"/>
</dbReference>
<dbReference type="CDD" id="cd06171">
    <property type="entry name" value="Sigma70_r4"/>
    <property type="match status" value="1"/>
</dbReference>
<gene>
    <name evidence="8" type="ORF">EV186_106340</name>
</gene>
<dbReference type="PANTHER" id="PTHR43133:SF58">
    <property type="entry name" value="ECF RNA POLYMERASE SIGMA FACTOR SIGD"/>
    <property type="match status" value="1"/>
</dbReference>
<dbReference type="Pfam" id="PF04542">
    <property type="entry name" value="Sigma70_r2"/>
    <property type="match status" value="1"/>
</dbReference>
<dbReference type="GO" id="GO:0006352">
    <property type="term" value="P:DNA-templated transcription initiation"/>
    <property type="evidence" value="ECO:0007669"/>
    <property type="project" value="InterPro"/>
</dbReference>
<dbReference type="SUPFAM" id="SSF88659">
    <property type="entry name" value="Sigma3 and sigma4 domains of RNA polymerase sigma factors"/>
    <property type="match status" value="1"/>
</dbReference>